<reference evidence="2" key="1">
    <citation type="journal article" date="2019" name="Int. J. Syst. Evol. Microbiol.">
        <title>The Global Catalogue of Microorganisms (GCM) 10K type strain sequencing project: providing services to taxonomists for standard genome sequencing and annotation.</title>
        <authorList>
            <consortium name="The Broad Institute Genomics Platform"/>
            <consortium name="The Broad Institute Genome Sequencing Center for Infectious Disease"/>
            <person name="Wu L."/>
            <person name="Ma J."/>
        </authorList>
    </citation>
    <scope>NUCLEOTIDE SEQUENCE [LARGE SCALE GENOMIC DNA]</scope>
    <source>
        <strain evidence="2">GH52</strain>
    </source>
</reference>
<protein>
    <recommendedName>
        <fullName evidence="3">Sigma-70 family RNA polymerase sigma factor</fullName>
    </recommendedName>
</protein>
<proteinExistence type="predicted"/>
<dbReference type="RefSeq" id="WP_377772453.1">
    <property type="nucleotide sequence ID" value="NZ_JBHUHO010000030.1"/>
</dbReference>
<dbReference type="Proteomes" id="UP001597362">
    <property type="component" value="Unassembled WGS sequence"/>
</dbReference>
<organism evidence="1 2">
    <name type="scientific">Paenibacillus yanchengensis</name>
    <dbReference type="NCBI Taxonomy" id="2035833"/>
    <lineage>
        <taxon>Bacteria</taxon>
        <taxon>Bacillati</taxon>
        <taxon>Bacillota</taxon>
        <taxon>Bacilli</taxon>
        <taxon>Bacillales</taxon>
        <taxon>Paenibacillaceae</taxon>
        <taxon>Paenibacillus</taxon>
    </lineage>
</organism>
<name>A0ABW4YKZ9_9BACL</name>
<evidence type="ECO:0000313" key="2">
    <source>
        <dbReference type="Proteomes" id="UP001597362"/>
    </source>
</evidence>
<evidence type="ECO:0000313" key="1">
    <source>
        <dbReference type="EMBL" id="MFD2116363.1"/>
    </source>
</evidence>
<accession>A0ABW4YKZ9</accession>
<gene>
    <name evidence="1" type="ORF">ACFSJH_11585</name>
</gene>
<keyword evidence="2" id="KW-1185">Reference proteome</keyword>
<sequence>MVQSELFPIANKQEIERTRFWLEKYTHMVSLMSDFEQNEKAMQQVAIDGEVARRIDQEDLHADKTANAAVLLEKQRWVYEQYSYYTRHLQRAAALIQDIDERVAIDYRYMEGHSFKETALYLRRSIGDASTVRRKINKGIESMANTLKLLGFFEHDDKF</sequence>
<dbReference type="EMBL" id="JBHUHO010000030">
    <property type="protein sequence ID" value="MFD2116363.1"/>
    <property type="molecule type" value="Genomic_DNA"/>
</dbReference>
<evidence type="ECO:0008006" key="3">
    <source>
        <dbReference type="Google" id="ProtNLM"/>
    </source>
</evidence>
<comment type="caution">
    <text evidence="1">The sequence shown here is derived from an EMBL/GenBank/DDBJ whole genome shotgun (WGS) entry which is preliminary data.</text>
</comment>